<dbReference type="RefSeq" id="WP_209668457.1">
    <property type="nucleotide sequence ID" value="NZ_JAGGMS010000001.1"/>
</dbReference>
<gene>
    <name evidence="3" type="ORF">JOM49_007119</name>
</gene>
<name>A0ABS4Q1X3_9PSEU</name>
<keyword evidence="4" id="KW-1185">Reference proteome</keyword>
<dbReference type="Proteomes" id="UP000741013">
    <property type="component" value="Unassembled WGS sequence"/>
</dbReference>
<dbReference type="InterPro" id="IPR058442">
    <property type="entry name" value="DUF8129"/>
</dbReference>
<feature type="region of interest" description="Disordered" evidence="1">
    <location>
        <begin position="56"/>
        <end position="107"/>
    </location>
</feature>
<reference evidence="3 4" key="1">
    <citation type="submission" date="2021-03" db="EMBL/GenBank/DDBJ databases">
        <title>Sequencing the genomes of 1000 actinobacteria strains.</title>
        <authorList>
            <person name="Klenk H.-P."/>
        </authorList>
    </citation>
    <scope>NUCLEOTIDE SEQUENCE [LARGE SCALE GENOMIC DNA]</scope>
    <source>
        <strain evidence="3 4">DSM 45510</strain>
    </source>
</reference>
<protein>
    <recommendedName>
        <fullName evidence="2">DUF8129 domain-containing protein</fullName>
    </recommendedName>
</protein>
<organism evidence="3 4">
    <name type="scientific">Amycolatopsis magusensis</name>
    <dbReference type="NCBI Taxonomy" id="882444"/>
    <lineage>
        <taxon>Bacteria</taxon>
        <taxon>Bacillati</taxon>
        <taxon>Actinomycetota</taxon>
        <taxon>Actinomycetes</taxon>
        <taxon>Pseudonocardiales</taxon>
        <taxon>Pseudonocardiaceae</taxon>
        <taxon>Amycolatopsis</taxon>
    </lineage>
</organism>
<feature type="domain" description="DUF8129" evidence="2">
    <location>
        <begin position="13"/>
        <end position="55"/>
    </location>
</feature>
<evidence type="ECO:0000259" key="2">
    <source>
        <dbReference type="Pfam" id="PF26450"/>
    </source>
</evidence>
<sequence>MTDSIPEFDQLPLGAVKDRVRSLAAPALRELIEHEERHGNRLPVLEILRSRLAQLDAGAQPTGGDPTRAPGAAEHAHGSPVQEATAAESTTPLRHGMAEQTPQRGRP</sequence>
<accession>A0ABS4Q1X3</accession>
<comment type="caution">
    <text evidence="3">The sequence shown here is derived from an EMBL/GenBank/DDBJ whole genome shotgun (WGS) entry which is preliminary data.</text>
</comment>
<dbReference type="Pfam" id="PF26450">
    <property type="entry name" value="DUF8129"/>
    <property type="match status" value="1"/>
</dbReference>
<dbReference type="EMBL" id="JAGGMS010000001">
    <property type="protein sequence ID" value="MBP2185593.1"/>
    <property type="molecule type" value="Genomic_DNA"/>
</dbReference>
<evidence type="ECO:0000313" key="3">
    <source>
        <dbReference type="EMBL" id="MBP2185593.1"/>
    </source>
</evidence>
<evidence type="ECO:0000256" key="1">
    <source>
        <dbReference type="SAM" id="MobiDB-lite"/>
    </source>
</evidence>
<proteinExistence type="predicted"/>
<evidence type="ECO:0000313" key="4">
    <source>
        <dbReference type="Proteomes" id="UP000741013"/>
    </source>
</evidence>